<keyword evidence="1" id="KW-1133">Transmembrane helix</keyword>
<name>A0A543AME2_9MICC</name>
<feature type="transmembrane region" description="Helical" evidence="1">
    <location>
        <begin position="75"/>
        <end position="93"/>
    </location>
</feature>
<dbReference type="OrthoDB" id="4964762at2"/>
<feature type="transmembrane region" description="Helical" evidence="1">
    <location>
        <begin position="48"/>
        <end position="68"/>
    </location>
</feature>
<gene>
    <name evidence="2" type="ORF">FB556_0158</name>
</gene>
<comment type="caution">
    <text evidence="2">The sequence shown here is derived from an EMBL/GenBank/DDBJ whole genome shotgun (WGS) entry which is preliminary data.</text>
</comment>
<evidence type="ECO:0000313" key="2">
    <source>
        <dbReference type="EMBL" id="TQL73715.1"/>
    </source>
</evidence>
<keyword evidence="1" id="KW-0812">Transmembrane</keyword>
<keyword evidence="3" id="KW-1185">Reference proteome</keyword>
<protein>
    <submittedName>
        <fullName evidence="2">Uncharacterized protein</fullName>
    </submittedName>
</protein>
<sequence length="215" mass="22719">MSDHAVLCRRSSGIVRLLRGWTIAVIAVLLAAGGHQTAHSVMHGATEAIPLQLLAFSAALTAPMAVVLAGRRISAWSTAATTILGQIIFHGLYSLPYTGVSNLPTGHDLHHLTPRVAAEPLGVQHAAHSTAAADIVMIAAHLLAATMTVVVITHGERSFVTLADWLTLTQVRVVLATRPMSPVRTPTIPSAVHVWIPHPMNVAQTRTTRGPPVLA</sequence>
<dbReference type="Proteomes" id="UP000319746">
    <property type="component" value="Unassembled WGS sequence"/>
</dbReference>
<reference evidence="2 3" key="1">
    <citation type="submission" date="2019-06" db="EMBL/GenBank/DDBJ databases">
        <title>Sequencing the genomes of 1000 actinobacteria strains.</title>
        <authorList>
            <person name="Klenk H.-P."/>
        </authorList>
    </citation>
    <scope>NUCLEOTIDE SEQUENCE [LARGE SCALE GENOMIC DNA]</scope>
    <source>
        <strain evidence="2 3">DSM 24083</strain>
    </source>
</reference>
<feature type="transmembrane region" description="Helical" evidence="1">
    <location>
        <begin position="131"/>
        <end position="152"/>
    </location>
</feature>
<evidence type="ECO:0000256" key="1">
    <source>
        <dbReference type="SAM" id="Phobius"/>
    </source>
</evidence>
<dbReference type="RefSeq" id="WP_141863848.1">
    <property type="nucleotide sequence ID" value="NZ_BAABAN010000017.1"/>
</dbReference>
<organism evidence="2 3">
    <name type="scientific">Enteractinococcus coprophilus</name>
    <dbReference type="NCBI Taxonomy" id="1027633"/>
    <lineage>
        <taxon>Bacteria</taxon>
        <taxon>Bacillati</taxon>
        <taxon>Actinomycetota</taxon>
        <taxon>Actinomycetes</taxon>
        <taxon>Micrococcales</taxon>
        <taxon>Micrococcaceae</taxon>
    </lineage>
</organism>
<accession>A0A543AME2</accession>
<keyword evidence="1" id="KW-0472">Membrane</keyword>
<proteinExistence type="predicted"/>
<dbReference type="AlphaFoldDB" id="A0A543AME2"/>
<feature type="transmembrane region" description="Helical" evidence="1">
    <location>
        <begin position="21"/>
        <end position="42"/>
    </location>
</feature>
<dbReference type="EMBL" id="VFOU01000001">
    <property type="protein sequence ID" value="TQL73715.1"/>
    <property type="molecule type" value="Genomic_DNA"/>
</dbReference>
<evidence type="ECO:0000313" key="3">
    <source>
        <dbReference type="Proteomes" id="UP000319746"/>
    </source>
</evidence>